<reference evidence="5 6" key="2">
    <citation type="journal article" date="2013" name="PLoS Genet.">
        <title>Comparative genome structure, secondary metabolite, and effector coding capacity across Cochliobolus pathogens.</title>
        <authorList>
            <person name="Condon B.J."/>
            <person name="Leng Y."/>
            <person name="Wu D."/>
            <person name="Bushley K.E."/>
            <person name="Ohm R.A."/>
            <person name="Otillar R."/>
            <person name="Martin J."/>
            <person name="Schackwitz W."/>
            <person name="Grimwood J."/>
            <person name="MohdZainudin N."/>
            <person name="Xue C."/>
            <person name="Wang R."/>
            <person name="Manning V.A."/>
            <person name="Dhillon B."/>
            <person name="Tu Z.J."/>
            <person name="Steffenson B.J."/>
            <person name="Salamov A."/>
            <person name="Sun H."/>
            <person name="Lowry S."/>
            <person name="LaButti K."/>
            <person name="Han J."/>
            <person name="Copeland A."/>
            <person name="Lindquist E."/>
            <person name="Barry K."/>
            <person name="Schmutz J."/>
            <person name="Baker S.E."/>
            <person name="Ciuffetti L.M."/>
            <person name="Grigoriev I.V."/>
            <person name="Zhong S."/>
            <person name="Turgeon B.G."/>
        </authorList>
    </citation>
    <scope>NUCLEOTIDE SEQUENCE [LARGE SCALE GENOMIC DNA]</scope>
    <source>
        <strain evidence="6">28A</strain>
    </source>
</reference>
<accession>R0J2Q6</accession>
<dbReference type="eggNOG" id="ENOG502RV5I">
    <property type="taxonomic scope" value="Eukaryota"/>
</dbReference>
<dbReference type="OrthoDB" id="4074350at2759"/>
<feature type="transmembrane region" description="Helical" evidence="3">
    <location>
        <begin position="432"/>
        <end position="454"/>
    </location>
</feature>
<dbReference type="RefSeq" id="XP_008021704.1">
    <property type="nucleotide sequence ID" value="XM_008023513.1"/>
</dbReference>
<feature type="region of interest" description="Disordered" evidence="2">
    <location>
        <begin position="578"/>
        <end position="604"/>
    </location>
</feature>
<sequence>MGLAVRAAAPSAAPKPYSVPPSGKFDGNDGTWSTFKLSVGSPGQDFRVLPSTKAGVTYVIAPEGCLQGVDPSDCPQLRGIDIFNSVQNTGFQANASTTWSAIGQYDVDLEQALNYTARGLFGTDVVSLGATADRSTSLSLSNSIVAAIADPNFYLGMLGLGQVKSSFNSASQPAEPMLYTLRQDNKIPSFSYAYTAGAKYRLKSVLGSLILGGYDATRFKPPASNFSFTFSQDSSRLLTVAVSSIMATDTLQGTYSLTSGSHFSVIDSTVPHLWLPRNVCDQFEIAYGLTYDPRTELYLVNDTVHKRLLSNNPTLTIKLANSLSGVTTNYTNIELPYAALDLQASYPFYNTSTNYFPIRRAANDSQYALGRTLLQEAYLIVDYERANFTVAQAVFPDPLPPAQVITIVSPSDSPPKQADSSSSSSSDLGTGAIVGIAVGAVAVIVVAIVAFFLVRKRRGAKQQQHQHYELGGKNISEADSRQDLTSLNRLPLKAPAPQELSGTPLTELASPANAHVAGHGYPQDHKVAISVTDEPQELHGDSIIPVTPRWSEVPNPYHRDVDMESNSSQVVSTMLSEDSYATGESGLNQAAVSPLTPRAPHFRS</sequence>
<dbReference type="Proteomes" id="UP000016935">
    <property type="component" value="Unassembled WGS sequence"/>
</dbReference>
<dbReference type="EMBL" id="KB908482">
    <property type="protein sequence ID" value="EOA91036.1"/>
    <property type="molecule type" value="Genomic_DNA"/>
</dbReference>
<protein>
    <recommendedName>
        <fullName evidence="4">Peptidase A1 domain-containing protein</fullName>
    </recommendedName>
</protein>
<dbReference type="InterPro" id="IPR034164">
    <property type="entry name" value="Pepsin-like_dom"/>
</dbReference>
<evidence type="ECO:0000259" key="4">
    <source>
        <dbReference type="PROSITE" id="PS51767"/>
    </source>
</evidence>
<feature type="compositionally biased region" description="Low complexity" evidence="2">
    <location>
        <begin position="409"/>
        <end position="427"/>
    </location>
</feature>
<dbReference type="STRING" id="671987.R0J2Q6"/>
<feature type="region of interest" description="Disordered" evidence="2">
    <location>
        <begin position="1"/>
        <end position="24"/>
    </location>
</feature>
<dbReference type="InterPro" id="IPR021109">
    <property type="entry name" value="Peptidase_aspartic_dom_sf"/>
</dbReference>
<reference evidence="5 6" key="1">
    <citation type="journal article" date="2012" name="PLoS Pathog.">
        <title>Diverse lifestyles and strategies of plant pathogenesis encoded in the genomes of eighteen Dothideomycetes fungi.</title>
        <authorList>
            <person name="Ohm R.A."/>
            <person name="Feau N."/>
            <person name="Henrissat B."/>
            <person name="Schoch C.L."/>
            <person name="Horwitz B.A."/>
            <person name="Barry K.W."/>
            <person name="Condon B.J."/>
            <person name="Copeland A.C."/>
            <person name="Dhillon B."/>
            <person name="Glaser F."/>
            <person name="Hesse C.N."/>
            <person name="Kosti I."/>
            <person name="LaButti K."/>
            <person name="Lindquist E.A."/>
            <person name="Lucas S."/>
            <person name="Salamov A.A."/>
            <person name="Bradshaw R.E."/>
            <person name="Ciuffetti L."/>
            <person name="Hamelin R.C."/>
            <person name="Kema G.H.J."/>
            <person name="Lawrence C."/>
            <person name="Scott J.A."/>
            <person name="Spatafora J.W."/>
            <person name="Turgeon B.G."/>
            <person name="de Wit P.J.G.M."/>
            <person name="Zhong S."/>
            <person name="Goodwin S.B."/>
            <person name="Grigoriev I.V."/>
        </authorList>
    </citation>
    <scope>NUCLEOTIDE SEQUENCE [LARGE SCALE GENOMIC DNA]</scope>
    <source>
        <strain evidence="6">28A</strain>
    </source>
</reference>
<dbReference type="GeneID" id="19399966"/>
<name>R0J2Q6_EXST2</name>
<evidence type="ECO:0000256" key="3">
    <source>
        <dbReference type="SAM" id="Phobius"/>
    </source>
</evidence>
<keyword evidence="3" id="KW-0472">Membrane</keyword>
<dbReference type="SUPFAM" id="SSF50630">
    <property type="entry name" value="Acid proteases"/>
    <property type="match status" value="1"/>
</dbReference>
<dbReference type="Gene3D" id="2.40.70.10">
    <property type="entry name" value="Acid Proteases"/>
    <property type="match status" value="2"/>
</dbReference>
<keyword evidence="3" id="KW-1133">Transmembrane helix</keyword>
<evidence type="ECO:0000313" key="5">
    <source>
        <dbReference type="EMBL" id="EOA91036.1"/>
    </source>
</evidence>
<organism evidence="5 6">
    <name type="scientific">Exserohilum turcicum (strain 28A)</name>
    <name type="common">Northern leaf blight fungus</name>
    <name type="synonym">Setosphaeria turcica</name>
    <dbReference type="NCBI Taxonomy" id="671987"/>
    <lineage>
        <taxon>Eukaryota</taxon>
        <taxon>Fungi</taxon>
        <taxon>Dikarya</taxon>
        <taxon>Ascomycota</taxon>
        <taxon>Pezizomycotina</taxon>
        <taxon>Dothideomycetes</taxon>
        <taxon>Pleosporomycetidae</taxon>
        <taxon>Pleosporales</taxon>
        <taxon>Pleosporineae</taxon>
        <taxon>Pleosporaceae</taxon>
        <taxon>Exserohilum</taxon>
    </lineage>
</organism>
<evidence type="ECO:0000256" key="1">
    <source>
        <dbReference type="ARBA" id="ARBA00007447"/>
    </source>
</evidence>
<proteinExistence type="inferred from homology"/>
<dbReference type="HOGENOM" id="CLU_009988_3_0_1"/>
<feature type="region of interest" description="Disordered" evidence="2">
    <location>
        <begin position="407"/>
        <end position="427"/>
    </location>
</feature>
<feature type="domain" description="Peptidase A1" evidence="4">
    <location>
        <begin position="33"/>
        <end position="391"/>
    </location>
</feature>
<dbReference type="CDD" id="cd05471">
    <property type="entry name" value="pepsin_like"/>
    <property type="match status" value="1"/>
</dbReference>
<comment type="similarity">
    <text evidence="1">Belongs to the peptidase A1 family.</text>
</comment>
<dbReference type="GO" id="GO:0004190">
    <property type="term" value="F:aspartic-type endopeptidase activity"/>
    <property type="evidence" value="ECO:0007669"/>
    <property type="project" value="InterPro"/>
</dbReference>
<keyword evidence="6" id="KW-1185">Reference proteome</keyword>
<dbReference type="InterPro" id="IPR001461">
    <property type="entry name" value="Aspartic_peptidase_A1"/>
</dbReference>
<dbReference type="PANTHER" id="PTHR47966:SF51">
    <property type="entry name" value="BETA-SITE APP-CLEAVING ENZYME, ISOFORM A-RELATED"/>
    <property type="match status" value="1"/>
</dbReference>
<gene>
    <name evidence="5" type="ORF">SETTUDRAFT_166888</name>
</gene>
<evidence type="ECO:0000256" key="2">
    <source>
        <dbReference type="SAM" id="MobiDB-lite"/>
    </source>
</evidence>
<evidence type="ECO:0000313" key="6">
    <source>
        <dbReference type="Proteomes" id="UP000016935"/>
    </source>
</evidence>
<keyword evidence="3" id="KW-0812">Transmembrane</keyword>
<dbReference type="InterPro" id="IPR033121">
    <property type="entry name" value="PEPTIDASE_A1"/>
</dbReference>
<dbReference type="AlphaFoldDB" id="R0J2Q6"/>
<dbReference type="GO" id="GO:0000324">
    <property type="term" value="C:fungal-type vacuole"/>
    <property type="evidence" value="ECO:0007669"/>
    <property type="project" value="TreeGrafter"/>
</dbReference>
<feature type="compositionally biased region" description="Low complexity" evidence="2">
    <location>
        <begin position="7"/>
        <end position="22"/>
    </location>
</feature>
<dbReference type="PANTHER" id="PTHR47966">
    <property type="entry name" value="BETA-SITE APP-CLEAVING ENZYME, ISOFORM A-RELATED"/>
    <property type="match status" value="1"/>
</dbReference>
<dbReference type="Pfam" id="PF00026">
    <property type="entry name" value="Asp"/>
    <property type="match status" value="1"/>
</dbReference>
<dbReference type="GO" id="GO:0006508">
    <property type="term" value="P:proteolysis"/>
    <property type="evidence" value="ECO:0007669"/>
    <property type="project" value="InterPro"/>
</dbReference>
<dbReference type="PROSITE" id="PS51767">
    <property type="entry name" value="PEPTIDASE_A1"/>
    <property type="match status" value="1"/>
</dbReference>